<dbReference type="Proteomes" id="UP000198888">
    <property type="component" value="Unassembled WGS sequence"/>
</dbReference>
<dbReference type="SUPFAM" id="SSF110710">
    <property type="entry name" value="TTHA0583/YokD-like"/>
    <property type="match status" value="1"/>
</dbReference>
<dbReference type="GO" id="GO:0008080">
    <property type="term" value="F:N-acetyltransferase activity"/>
    <property type="evidence" value="ECO:0007669"/>
    <property type="project" value="InterPro"/>
</dbReference>
<name>A0A1H6W7W0_9EURY</name>
<dbReference type="Pfam" id="PF02522">
    <property type="entry name" value="Antibiotic_NAT"/>
    <property type="match status" value="1"/>
</dbReference>
<protein>
    <submittedName>
        <fullName evidence="1">Aminoglycoside 3-N-acetyltransferase</fullName>
    </submittedName>
</protein>
<dbReference type="AlphaFoldDB" id="A0A1H6W7W0"/>
<accession>A0A2H4Q599</accession>
<dbReference type="STRING" id="1073996.SAMN05444271_12217"/>
<evidence type="ECO:0000313" key="1">
    <source>
        <dbReference type="EMBL" id="SEJ11324.1"/>
    </source>
</evidence>
<dbReference type="EMBL" id="FNYR01000022">
    <property type="protein sequence ID" value="SEJ11324.1"/>
    <property type="molecule type" value="Genomic_DNA"/>
</dbReference>
<gene>
    <name evidence="1" type="ORF">SAMN05444271_12217</name>
</gene>
<accession>A0A1H6W7W0</accession>
<dbReference type="InterPro" id="IPR003679">
    <property type="entry name" value="Amioglycoside_AcTrfase"/>
</dbReference>
<reference evidence="1 2" key="1">
    <citation type="submission" date="2016-10" db="EMBL/GenBank/DDBJ databases">
        <authorList>
            <person name="de Groot N.N."/>
        </authorList>
    </citation>
    <scope>NUCLEOTIDE SEQUENCE [LARGE SCALE GENOMIC DNA]</scope>
    <source>
        <strain evidence="1 2">DSM 22187</strain>
    </source>
</reference>
<dbReference type="InterPro" id="IPR028345">
    <property type="entry name" value="Antibiotic_NAT-like"/>
</dbReference>
<evidence type="ECO:0000313" key="2">
    <source>
        <dbReference type="Proteomes" id="UP000198888"/>
    </source>
</evidence>
<sequence length="290" mass="33217">MGEIDRRGSSGYTHSRPSVLTRVSETYHAVRTVRNRAGMYLRRRLRPASATPVDERKLGAILDRYSDDTVFVHIGLSDINAAVEGNPFEFVLQALDSRFDSIMAPGFTPSFRKDDGRVYHKQFCAPRFGTFSKLFHAAADYRTDDATNSILVRGPSRFEDCDHHDSWAETGCFGLLDQENVRYLNIGTDWLTASQLHYIECYFDVPYVRTAAYDGILYHDETNHEQITQRSHEYRRPVTWNRAKISAYLASEGVLDRYNCNGLRLFAFNAREMREALAPKIAGDPYYLVT</sequence>
<organism evidence="1 2">
    <name type="scientific">Halohasta litchfieldiae</name>
    <dbReference type="NCBI Taxonomy" id="1073996"/>
    <lineage>
        <taxon>Archaea</taxon>
        <taxon>Methanobacteriati</taxon>
        <taxon>Methanobacteriota</taxon>
        <taxon>Stenosarchaea group</taxon>
        <taxon>Halobacteria</taxon>
        <taxon>Halobacteriales</taxon>
        <taxon>Haloferacaceae</taxon>
        <taxon>Halohasta</taxon>
    </lineage>
</organism>
<keyword evidence="2" id="KW-1185">Reference proteome</keyword>
<proteinExistence type="predicted"/>
<dbReference type="GO" id="GO:0046677">
    <property type="term" value="P:response to antibiotic"/>
    <property type="evidence" value="ECO:0007669"/>
    <property type="project" value="InterPro"/>
</dbReference>
<dbReference type="KEGG" id="hae:halTADL_2805"/>
<keyword evidence="1" id="KW-0808">Transferase</keyword>